<dbReference type="SFLD" id="SFLDS00005">
    <property type="entry name" value="Isoprenoid_Synthase_Type_I"/>
    <property type="match status" value="1"/>
</dbReference>
<evidence type="ECO:0000256" key="1">
    <source>
        <dbReference type="ARBA" id="ARBA00007946"/>
    </source>
</evidence>
<dbReference type="InterPro" id="IPR008949">
    <property type="entry name" value="Isoprenoid_synthase_dom_sf"/>
</dbReference>
<name>A0A194WA24_CYTMA</name>
<evidence type="ECO:0000313" key="3">
    <source>
        <dbReference type="EMBL" id="KUI73304.1"/>
    </source>
</evidence>
<accession>A0A194WA24</accession>
<dbReference type="InterPro" id="IPR024652">
    <property type="entry name" value="Trichodiene_synth"/>
</dbReference>
<dbReference type="Proteomes" id="UP000078559">
    <property type="component" value="Chromosome 10"/>
</dbReference>
<comment type="similarity">
    <text evidence="1">Belongs to the trichodiene synthase family.</text>
</comment>
<dbReference type="Pfam" id="PF06330">
    <property type="entry name" value="TRI5"/>
    <property type="match status" value="1"/>
</dbReference>
<protein>
    <submittedName>
        <fullName evidence="3">Trichodiene synthase</fullName>
    </submittedName>
</protein>
<dbReference type="AlphaFoldDB" id="A0A194WA24"/>
<dbReference type="OrthoDB" id="2998174at2759"/>
<dbReference type="SFLD" id="SFLDG01021">
    <property type="entry name" value="Trichodiene_Synthase_Like"/>
    <property type="match status" value="1"/>
</dbReference>
<proteinExistence type="inferred from homology"/>
<sequence>MTLELKPSILLPTEPPFTCFTVLFPNQKAMGELMSPNVQSSVSSAASTELPVEQVEYSKQLAQKLRPIFSSFLSEIGYKTPPKITNDALWEAMLQRARESGVSLDYTYSQKCFELGFMWAAVPYKDTPLSAQVYIGIYTWLALLVDDVALKEDLEKFPQRFVARERQPNLALQGFADVLLSTFEIWDAVSANAIVIASLGFVNCNALERHAGFQGIIPTAGGHRWPDYFRDTSGVPEAFAFFTFPSEKYPDISMYFEALPDMCTIINLANDVLSFYKEEVAGEKKNYIHQRAAYENRDAIAVVESVAKEVIEASKRIDLVLEGRGIYKQAWTNQLHGALHMHTCTGRYRLNELGLAEEKSCVAPSLVKESLGKIETAWQKVGEVDVSAL</sequence>
<gene>
    <name evidence="3" type="ORF">VM1G_09134</name>
</gene>
<keyword evidence="4" id="KW-1185">Reference proteome</keyword>
<dbReference type="SUPFAM" id="SSF48576">
    <property type="entry name" value="Terpenoid synthases"/>
    <property type="match status" value="1"/>
</dbReference>
<evidence type="ECO:0000256" key="2">
    <source>
        <dbReference type="ARBA" id="ARBA00023239"/>
    </source>
</evidence>
<organism evidence="3 4">
    <name type="scientific">Cytospora mali</name>
    <name type="common">Apple Valsa canker fungus</name>
    <name type="synonym">Valsa mali</name>
    <dbReference type="NCBI Taxonomy" id="578113"/>
    <lineage>
        <taxon>Eukaryota</taxon>
        <taxon>Fungi</taxon>
        <taxon>Dikarya</taxon>
        <taxon>Ascomycota</taxon>
        <taxon>Pezizomycotina</taxon>
        <taxon>Sordariomycetes</taxon>
        <taxon>Sordariomycetidae</taxon>
        <taxon>Diaporthales</taxon>
        <taxon>Cytosporaceae</taxon>
        <taxon>Cytospora</taxon>
    </lineage>
</organism>
<dbReference type="Gene3D" id="1.10.600.10">
    <property type="entry name" value="Farnesyl Diphosphate Synthase"/>
    <property type="match status" value="1"/>
</dbReference>
<dbReference type="EMBL" id="CM003107">
    <property type="protein sequence ID" value="KUI73304.1"/>
    <property type="molecule type" value="Genomic_DNA"/>
</dbReference>
<reference evidence="3" key="1">
    <citation type="submission" date="2014-12" db="EMBL/GenBank/DDBJ databases">
        <title>Genome Sequence of Valsa Canker Pathogens Uncovers a Specific Adaption of Colonization on Woody Bark.</title>
        <authorList>
            <person name="Yin Z."/>
            <person name="Liu H."/>
            <person name="Gao X."/>
            <person name="Li Z."/>
            <person name="Song N."/>
            <person name="Ke X."/>
            <person name="Dai Q."/>
            <person name="Wu Y."/>
            <person name="Sun Y."/>
            <person name="Xu J.-R."/>
            <person name="Kang Z.K."/>
            <person name="Wang L."/>
            <person name="Huang L."/>
        </authorList>
    </citation>
    <scope>NUCLEOTIDE SEQUENCE [LARGE SCALE GENOMIC DNA]</scope>
    <source>
        <strain evidence="3">03-8</strain>
    </source>
</reference>
<evidence type="ECO:0000313" key="4">
    <source>
        <dbReference type="Proteomes" id="UP000078559"/>
    </source>
</evidence>
<dbReference type="SMR" id="A0A194WA24"/>
<keyword evidence="2" id="KW-0456">Lyase</keyword>
<dbReference type="GO" id="GO:0016838">
    <property type="term" value="F:carbon-oxygen lyase activity, acting on phosphates"/>
    <property type="evidence" value="ECO:0007669"/>
    <property type="project" value="InterPro"/>
</dbReference>